<feature type="compositionally biased region" description="Low complexity" evidence="3">
    <location>
        <begin position="500"/>
        <end position="510"/>
    </location>
</feature>
<dbReference type="InterPro" id="IPR000504">
    <property type="entry name" value="RRM_dom"/>
</dbReference>
<gene>
    <name evidence="5" type="ORF">PLOB_00017999</name>
</gene>
<reference evidence="5 6" key="1">
    <citation type="submission" date="2022-05" db="EMBL/GenBank/DDBJ databases">
        <authorList>
            <consortium name="Genoscope - CEA"/>
            <person name="William W."/>
        </authorList>
    </citation>
    <scope>NUCLEOTIDE SEQUENCE [LARGE SCALE GENOMIC DNA]</scope>
</reference>
<name>A0ABN8RB34_9CNID</name>
<feature type="compositionally biased region" description="Basic and acidic residues" evidence="3">
    <location>
        <begin position="654"/>
        <end position="667"/>
    </location>
</feature>
<dbReference type="Proteomes" id="UP001159405">
    <property type="component" value="Unassembled WGS sequence"/>
</dbReference>
<feature type="compositionally biased region" description="Basic and acidic residues" evidence="3">
    <location>
        <begin position="517"/>
        <end position="555"/>
    </location>
</feature>
<evidence type="ECO:0000256" key="2">
    <source>
        <dbReference type="PROSITE-ProRule" id="PRU00176"/>
    </source>
</evidence>
<organism evidence="5 6">
    <name type="scientific">Porites lobata</name>
    <dbReference type="NCBI Taxonomy" id="104759"/>
    <lineage>
        <taxon>Eukaryota</taxon>
        <taxon>Metazoa</taxon>
        <taxon>Cnidaria</taxon>
        <taxon>Anthozoa</taxon>
        <taxon>Hexacorallia</taxon>
        <taxon>Scleractinia</taxon>
        <taxon>Fungiina</taxon>
        <taxon>Poritidae</taxon>
        <taxon>Porites</taxon>
    </lineage>
</organism>
<dbReference type="InterPro" id="IPR033107">
    <property type="entry name" value="EIF-4B_RRM"/>
</dbReference>
<dbReference type="EMBL" id="CALNXK010000210">
    <property type="protein sequence ID" value="CAH3176202.1"/>
    <property type="molecule type" value="Genomic_DNA"/>
</dbReference>
<feature type="domain" description="RRM" evidence="4">
    <location>
        <begin position="107"/>
        <end position="182"/>
    </location>
</feature>
<feature type="compositionally biased region" description="Basic and acidic residues" evidence="3">
    <location>
        <begin position="186"/>
        <end position="214"/>
    </location>
</feature>
<dbReference type="Pfam" id="PF00076">
    <property type="entry name" value="RRM_1"/>
    <property type="match status" value="1"/>
</dbReference>
<comment type="caution">
    <text evidence="5">The sequence shown here is derived from an EMBL/GenBank/DDBJ whole genome shotgun (WGS) entry which is preliminary data.</text>
</comment>
<evidence type="ECO:0000313" key="6">
    <source>
        <dbReference type="Proteomes" id="UP001159405"/>
    </source>
</evidence>
<dbReference type="InterPro" id="IPR035979">
    <property type="entry name" value="RBD_domain_sf"/>
</dbReference>
<evidence type="ECO:0000313" key="5">
    <source>
        <dbReference type="EMBL" id="CAH3176202.1"/>
    </source>
</evidence>
<evidence type="ECO:0000256" key="1">
    <source>
        <dbReference type="ARBA" id="ARBA00022884"/>
    </source>
</evidence>
<feature type="compositionally biased region" description="Basic and acidic residues" evidence="3">
    <location>
        <begin position="239"/>
        <end position="295"/>
    </location>
</feature>
<dbReference type="InterPro" id="IPR012677">
    <property type="entry name" value="Nucleotide-bd_a/b_plait_sf"/>
</dbReference>
<keyword evidence="6" id="KW-1185">Reference proteome</keyword>
<feature type="compositionally biased region" description="Basic and acidic residues" evidence="3">
    <location>
        <begin position="305"/>
        <end position="485"/>
    </location>
</feature>
<feature type="compositionally biased region" description="Basic and acidic residues" evidence="3">
    <location>
        <begin position="562"/>
        <end position="628"/>
    </location>
</feature>
<keyword evidence="1 2" id="KW-0694">RNA-binding</keyword>
<protein>
    <recommendedName>
        <fullName evidence="4">RRM domain-containing protein</fullName>
    </recommendedName>
</protein>
<evidence type="ECO:0000259" key="4">
    <source>
        <dbReference type="PROSITE" id="PS50102"/>
    </source>
</evidence>
<feature type="region of interest" description="Disordered" evidence="3">
    <location>
        <begin position="84"/>
        <end position="104"/>
    </location>
</feature>
<feature type="region of interest" description="Disordered" evidence="3">
    <location>
        <begin position="44"/>
        <end position="65"/>
    </location>
</feature>
<feature type="compositionally biased region" description="Basic and acidic residues" evidence="3">
    <location>
        <begin position="730"/>
        <end position="741"/>
    </location>
</feature>
<dbReference type="PANTHER" id="PTHR23236">
    <property type="entry name" value="EUKARYOTIC TRANSLATION INITIATION FACTOR 4B/4H"/>
    <property type="match status" value="1"/>
</dbReference>
<feature type="compositionally biased region" description="Basic and acidic residues" evidence="3">
    <location>
        <begin position="222"/>
        <end position="232"/>
    </location>
</feature>
<feature type="compositionally biased region" description="Acidic residues" evidence="3">
    <location>
        <begin position="761"/>
        <end position="776"/>
    </location>
</feature>
<dbReference type="PANTHER" id="PTHR23236:SF2">
    <property type="entry name" value="EUKARYOTIC TRANSLATION INITIATION FACTOR 4B"/>
    <property type="match status" value="1"/>
</dbReference>
<evidence type="ECO:0000256" key="3">
    <source>
        <dbReference type="SAM" id="MobiDB-lite"/>
    </source>
</evidence>
<feature type="region of interest" description="Disordered" evidence="3">
    <location>
        <begin position="176"/>
        <end position="776"/>
    </location>
</feature>
<sequence length="776" mass="87753">MAETAKKAKKKKGKTLALTEFLADDGENGSSSVSHAAVFSARSTSWADESEELNTEVDTAWPEEAYGGVSTDKKLRAAMDRAALPTAPRAARGPDIDTSKIPEGPPYTAFLGNLSYDVDKDDILEFFGTSKITEVRLPQDNNGRLKGFGYAEFADKEALLAALTLNNEHLKNRRIRVDIAGQQQQQDRERGDRDGRGSGEPDRTESDWRSKPEPHPNQNGYNDRERRYDDGPRGGYDSGPRDRWGHRGDDEGPYRDRSGFGGYDDRPPRDRSGFRSYDDGPSRDRSGYKGYDDGPSRGFGSGWGDRQDDYERGNDRYDGYGRDRPDSRRYGDRYGGDRDRGGGFGRDRYDDRRDRFGGDRDRFGGDRDRYGGDRDRYGGDRDRYGGDRDRYGGDRDRYGGDRDRYGGDRDRYGGDRDRGGGYGRDRYDDRRYDDRRGGDRYGDRDRRHDSYDDRDSDTWRDSDRGRDARSDFDRDEREPVRERPKLHLQPRTKPLEDKSGPVSGSSVFGGAKPVDTAAKEREIEEKLARQKLEEETKLAREKEGQKERREREDWPRSSSSRPRRDSNRSNEGERGAREHRDSSDYRSRRDSGRSSDEGTSSKDTEAPSRDSPRGGGKETKETPKEPPKDAPPPAVNVWAKRMEQQKAASATDATEAKSPTREHRVEINVDSASMSVTSPPPPTSPERKGFSKPPGPKREFSGPPRGRGRGGERSSTHAPAGRGIKKDRRERKSAEPKKYEEAPQPVFHKASKFSALLVDNEAAEEDTEQFEGEEET</sequence>
<dbReference type="PROSITE" id="PS50102">
    <property type="entry name" value="RRM"/>
    <property type="match status" value="1"/>
</dbReference>
<dbReference type="CDD" id="cd12402">
    <property type="entry name" value="RRM_eIF4B"/>
    <property type="match status" value="1"/>
</dbReference>
<dbReference type="Gene3D" id="3.30.70.330">
    <property type="match status" value="1"/>
</dbReference>
<accession>A0ABN8RB34</accession>
<proteinExistence type="predicted"/>
<dbReference type="SMART" id="SM00360">
    <property type="entry name" value="RRM"/>
    <property type="match status" value="1"/>
</dbReference>
<dbReference type="SUPFAM" id="SSF54928">
    <property type="entry name" value="RNA-binding domain, RBD"/>
    <property type="match status" value="1"/>
</dbReference>